<gene>
    <name evidence="1" type="ORF">A6302_03290</name>
</gene>
<comment type="caution">
    <text evidence="1">The sequence shown here is derived from an EMBL/GenBank/DDBJ whole genome shotgun (WGS) entry which is preliminary data.</text>
</comment>
<evidence type="ECO:0000313" key="2">
    <source>
        <dbReference type="Proteomes" id="UP000094622"/>
    </source>
</evidence>
<protein>
    <submittedName>
        <fullName evidence="1">Uncharacterized protein</fullName>
    </submittedName>
</protein>
<name>A0A1E3GZC5_9HYPH</name>
<sequence length="68" mass="8389">MNPILDKAERKVFRRFLQEHFSNRTHPRASVMPKYIRQQIRETYADDNRTLFARFIRGYDQELDQYLP</sequence>
<reference evidence="1 2" key="1">
    <citation type="submission" date="2016-07" db="EMBL/GenBank/DDBJ databases">
        <title>Draft Genome Sequence of Methylobrevis pamukkalensis PK2.</title>
        <authorList>
            <person name="Vasilenko O.V."/>
            <person name="Doronina N.V."/>
            <person name="Shmareva M.N."/>
            <person name="Tarlachkov S.V."/>
            <person name="Mustakhimov I."/>
            <person name="Trotsenko Y.A."/>
        </authorList>
    </citation>
    <scope>NUCLEOTIDE SEQUENCE [LARGE SCALE GENOMIC DNA]</scope>
    <source>
        <strain evidence="1 2">PK2</strain>
    </source>
</reference>
<accession>A0A1E3GZC5</accession>
<proteinExistence type="predicted"/>
<dbReference type="Proteomes" id="UP000094622">
    <property type="component" value="Unassembled WGS sequence"/>
</dbReference>
<keyword evidence="2" id="KW-1185">Reference proteome</keyword>
<organism evidence="1 2">
    <name type="scientific">Methylobrevis pamukkalensis</name>
    <dbReference type="NCBI Taxonomy" id="1439726"/>
    <lineage>
        <taxon>Bacteria</taxon>
        <taxon>Pseudomonadati</taxon>
        <taxon>Pseudomonadota</taxon>
        <taxon>Alphaproteobacteria</taxon>
        <taxon>Hyphomicrobiales</taxon>
        <taxon>Pleomorphomonadaceae</taxon>
        <taxon>Methylobrevis</taxon>
    </lineage>
</organism>
<dbReference type="EMBL" id="MCRJ01000093">
    <property type="protein sequence ID" value="ODN69382.1"/>
    <property type="molecule type" value="Genomic_DNA"/>
</dbReference>
<dbReference type="AlphaFoldDB" id="A0A1E3GZC5"/>
<evidence type="ECO:0000313" key="1">
    <source>
        <dbReference type="EMBL" id="ODN69382.1"/>
    </source>
</evidence>